<reference evidence="1 2" key="1">
    <citation type="submission" date="2014-11" db="EMBL/GenBank/DDBJ databases">
        <title>Draft Genome Sequences of Nine Bacillus subtilis Strains that Form Spores with High Heat-Resistance.</title>
        <authorList>
            <person name="Krawcyk A.O."/>
            <person name="Berendsen E.M."/>
            <person name="de Jong A."/>
            <person name="Holsappel S."/>
            <person name="Eijlander R.T."/>
            <person name="Wells-Bennik M."/>
            <person name="Kuipers O.P."/>
        </authorList>
    </citation>
    <scope>NUCLEOTIDE SEQUENCE [LARGE SCALE GENOMIC DNA]</scope>
    <source>
        <strain evidence="1 2">B4067</strain>
    </source>
</reference>
<dbReference type="AlphaFoldDB" id="A0ABD4A1B9"/>
<proteinExistence type="predicted"/>
<dbReference type="EMBL" id="JSXS01000001">
    <property type="protein sequence ID" value="KIL34120.1"/>
    <property type="molecule type" value="Genomic_DNA"/>
</dbReference>
<protein>
    <submittedName>
        <fullName evidence="1">Uncharacterized protein</fullName>
    </submittedName>
</protein>
<sequence>MELDFEIFHHNVHLQMTSFFSKIKAYYPYIFLKKEERIFKTRSILFQEIFQTFTSARMS</sequence>
<dbReference type="Proteomes" id="UP000031970">
    <property type="component" value="Unassembled WGS sequence"/>
</dbReference>
<accession>A0ABD4A1B9</accession>
<name>A0ABD4A1B9_BACIU</name>
<comment type="caution">
    <text evidence="1">The sequence shown here is derived from an EMBL/GenBank/DDBJ whole genome shotgun (WGS) entry which is preliminary data.</text>
</comment>
<gene>
    <name evidence="1" type="ORF">B4067_2814</name>
</gene>
<evidence type="ECO:0000313" key="2">
    <source>
        <dbReference type="Proteomes" id="UP000031970"/>
    </source>
</evidence>
<evidence type="ECO:0000313" key="1">
    <source>
        <dbReference type="EMBL" id="KIL34120.1"/>
    </source>
</evidence>
<organism evidence="1 2">
    <name type="scientific">Bacillus subtilis subsp. subtilis</name>
    <dbReference type="NCBI Taxonomy" id="135461"/>
    <lineage>
        <taxon>Bacteria</taxon>
        <taxon>Bacillati</taxon>
        <taxon>Bacillota</taxon>
        <taxon>Bacilli</taxon>
        <taxon>Bacillales</taxon>
        <taxon>Bacillaceae</taxon>
        <taxon>Bacillus</taxon>
    </lineage>
</organism>